<dbReference type="GO" id="GO:0005524">
    <property type="term" value="F:ATP binding"/>
    <property type="evidence" value="ECO:0007669"/>
    <property type="project" value="UniProtKB-KW"/>
</dbReference>
<keyword evidence="3" id="KW-0547">Nucleotide-binding</keyword>
<evidence type="ECO:0000256" key="3">
    <source>
        <dbReference type="ARBA" id="ARBA00022741"/>
    </source>
</evidence>
<evidence type="ECO:0000313" key="9">
    <source>
        <dbReference type="EMBL" id="KAL2631419.1"/>
    </source>
</evidence>
<dbReference type="InterPro" id="IPR016135">
    <property type="entry name" value="UBQ-conjugating_enzyme/RWD"/>
</dbReference>
<dbReference type="EMBL" id="JBHFFA010000004">
    <property type="protein sequence ID" value="KAL2631419.1"/>
    <property type="molecule type" value="Genomic_DNA"/>
</dbReference>
<reference evidence="9 10" key="1">
    <citation type="submission" date="2024-09" db="EMBL/GenBank/DDBJ databases">
        <title>Chromosome-scale assembly of Riccia fluitans.</title>
        <authorList>
            <person name="Paukszto L."/>
            <person name="Sawicki J."/>
            <person name="Karawczyk K."/>
            <person name="Piernik-Szablinska J."/>
            <person name="Szczecinska M."/>
            <person name="Mazdziarz M."/>
        </authorList>
    </citation>
    <scope>NUCLEOTIDE SEQUENCE [LARGE SCALE GENOMIC DNA]</scope>
    <source>
        <strain evidence="9">Rf_01</strain>
        <tissue evidence="9">Aerial parts of the thallus</tissue>
    </source>
</reference>
<keyword evidence="4" id="KW-0833">Ubl conjugation pathway</keyword>
<evidence type="ECO:0000259" key="8">
    <source>
        <dbReference type="PROSITE" id="PS50127"/>
    </source>
</evidence>
<keyword evidence="10" id="KW-1185">Reference proteome</keyword>
<dbReference type="InterPro" id="IPR023313">
    <property type="entry name" value="UBQ-conjugating_AS"/>
</dbReference>
<dbReference type="InterPro" id="IPR050113">
    <property type="entry name" value="Ub_conjugating_enzyme"/>
</dbReference>
<dbReference type="SMART" id="SM00212">
    <property type="entry name" value="UBCc"/>
    <property type="match status" value="1"/>
</dbReference>
<dbReference type="EC" id="2.3.2.23" evidence="1"/>
<organism evidence="9 10">
    <name type="scientific">Riccia fluitans</name>
    <dbReference type="NCBI Taxonomy" id="41844"/>
    <lineage>
        <taxon>Eukaryota</taxon>
        <taxon>Viridiplantae</taxon>
        <taxon>Streptophyta</taxon>
        <taxon>Embryophyta</taxon>
        <taxon>Marchantiophyta</taxon>
        <taxon>Marchantiopsida</taxon>
        <taxon>Marchantiidae</taxon>
        <taxon>Marchantiales</taxon>
        <taxon>Ricciaceae</taxon>
        <taxon>Riccia</taxon>
    </lineage>
</organism>
<feature type="active site" description="Glycyl thioester intermediate" evidence="6">
    <location>
        <position position="257"/>
    </location>
</feature>
<keyword evidence="2" id="KW-0808">Transferase</keyword>
<evidence type="ECO:0000256" key="2">
    <source>
        <dbReference type="ARBA" id="ARBA00022679"/>
    </source>
</evidence>
<dbReference type="PROSITE" id="PS00183">
    <property type="entry name" value="UBC_1"/>
    <property type="match status" value="1"/>
</dbReference>
<accession>A0ABD1YP09</accession>
<evidence type="ECO:0000256" key="1">
    <source>
        <dbReference type="ARBA" id="ARBA00012486"/>
    </source>
</evidence>
<dbReference type="SUPFAM" id="SSF54495">
    <property type="entry name" value="UBC-like"/>
    <property type="match status" value="1"/>
</dbReference>
<dbReference type="Pfam" id="PF00179">
    <property type="entry name" value="UQ_con"/>
    <property type="match status" value="1"/>
</dbReference>
<feature type="region of interest" description="Disordered" evidence="7">
    <location>
        <begin position="370"/>
        <end position="389"/>
    </location>
</feature>
<feature type="region of interest" description="Disordered" evidence="7">
    <location>
        <begin position="338"/>
        <end position="358"/>
    </location>
</feature>
<protein>
    <recommendedName>
        <fullName evidence="1">E2 ubiquitin-conjugating enzyme</fullName>
        <ecNumber evidence="1">2.3.2.23</ecNumber>
    </recommendedName>
</protein>
<dbReference type="Gene3D" id="3.10.110.10">
    <property type="entry name" value="Ubiquitin Conjugating Enzyme"/>
    <property type="match status" value="1"/>
</dbReference>
<evidence type="ECO:0000256" key="7">
    <source>
        <dbReference type="SAM" id="MobiDB-lite"/>
    </source>
</evidence>
<dbReference type="PANTHER" id="PTHR24067">
    <property type="entry name" value="UBIQUITIN-CONJUGATING ENZYME E2"/>
    <property type="match status" value="1"/>
</dbReference>
<evidence type="ECO:0000256" key="5">
    <source>
        <dbReference type="ARBA" id="ARBA00022840"/>
    </source>
</evidence>
<dbReference type="AlphaFoldDB" id="A0ABD1YP09"/>
<gene>
    <name evidence="9" type="ORF">R1flu_016105</name>
</gene>
<dbReference type="Proteomes" id="UP001605036">
    <property type="component" value="Unassembled WGS sequence"/>
</dbReference>
<proteinExistence type="predicted"/>
<feature type="domain" description="UBC core" evidence="8">
    <location>
        <begin position="173"/>
        <end position="319"/>
    </location>
</feature>
<sequence>MVQVSSAGLAVQRCECIALVHCCSRSPCASLLAVCLGSSLLSSPLLPRSTVRHCGFQRSFGLIAVIQLVYHHLMVEKRILLFLLCQGMPYFVLPFVATSTRPKASSPLNRFHRLSKSWRIRRARGLPSLAARGRISALQRGERKFVKGKSFVVAHQREDQPQDMATNENLPPKVIKKLARELKSLDESPPEDIRVIVNEENFSTIFADIEGPHGTPYEGGVFRMKLVLNEDFPQTPPKGYFITRIFHPNIAKNGKICVNTLKKDWKPTLGLRHVLLVVRCLLIEPFPESALNEEAGKMLMEDYQGYAKHARLMTSIHAMKLKAKAKVAIAESTSVNASSLERDTMSHSPPMHITADKDLSPEGGLSVASLDAITTSNSPSAKKPKGEIASVKPVVDKKKIDVRKKSLKRL</sequence>
<keyword evidence="5" id="KW-0067">ATP-binding</keyword>
<evidence type="ECO:0000256" key="4">
    <source>
        <dbReference type="ARBA" id="ARBA00022786"/>
    </source>
</evidence>
<evidence type="ECO:0000256" key="6">
    <source>
        <dbReference type="PROSITE-ProRule" id="PRU10133"/>
    </source>
</evidence>
<dbReference type="PROSITE" id="PS50127">
    <property type="entry name" value="UBC_2"/>
    <property type="match status" value="1"/>
</dbReference>
<dbReference type="CDD" id="cd23804">
    <property type="entry name" value="UBCc_UBE2S"/>
    <property type="match status" value="1"/>
</dbReference>
<name>A0ABD1YP09_9MARC</name>
<evidence type="ECO:0000313" key="10">
    <source>
        <dbReference type="Proteomes" id="UP001605036"/>
    </source>
</evidence>
<comment type="caution">
    <text evidence="9">The sequence shown here is derived from an EMBL/GenBank/DDBJ whole genome shotgun (WGS) entry which is preliminary data.</text>
</comment>
<dbReference type="FunFam" id="3.10.110.10:FF:000031">
    <property type="entry name" value="Ubiquitin-conjugating enzyme E2 22"/>
    <property type="match status" value="1"/>
</dbReference>
<dbReference type="GO" id="GO:0061631">
    <property type="term" value="F:ubiquitin conjugating enzyme activity"/>
    <property type="evidence" value="ECO:0007669"/>
    <property type="project" value="UniProtKB-EC"/>
</dbReference>
<dbReference type="InterPro" id="IPR000608">
    <property type="entry name" value="UBC"/>
</dbReference>